<dbReference type="InterPro" id="IPR029039">
    <property type="entry name" value="Flavoprotein-like_sf"/>
</dbReference>
<organism evidence="1 2">
    <name type="scientific">Candidatus Avoscillospira avistercoris</name>
    <dbReference type="NCBI Taxonomy" id="2840707"/>
    <lineage>
        <taxon>Bacteria</taxon>
        <taxon>Bacillati</taxon>
        <taxon>Bacillota</taxon>
        <taxon>Clostridia</taxon>
        <taxon>Eubacteriales</taxon>
        <taxon>Oscillospiraceae</taxon>
        <taxon>Oscillospiraceae incertae sedis</taxon>
        <taxon>Candidatus Avoscillospira</taxon>
    </lineage>
</organism>
<dbReference type="SUPFAM" id="SSF52218">
    <property type="entry name" value="Flavoproteins"/>
    <property type="match status" value="1"/>
</dbReference>
<evidence type="ECO:0000313" key="2">
    <source>
        <dbReference type="Proteomes" id="UP000886741"/>
    </source>
</evidence>
<reference evidence="1" key="2">
    <citation type="journal article" date="2021" name="PeerJ">
        <title>Extensive microbial diversity within the chicken gut microbiome revealed by metagenomics and culture.</title>
        <authorList>
            <person name="Gilroy R."/>
            <person name="Ravi A."/>
            <person name="Getino M."/>
            <person name="Pursley I."/>
            <person name="Horton D.L."/>
            <person name="Alikhan N.F."/>
            <person name="Baker D."/>
            <person name="Gharbi K."/>
            <person name="Hall N."/>
            <person name="Watson M."/>
            <person name="Adriaenssens E.M."/>
            <person name="Foster-Nyarko E."/>
            <person name="Jarju S."/>
            <person name="Secka A."/>
            <person name="Antonio M."/>
            <person name="Oren A."/>
            <person name="Chaudhuri R.R."/>
            <person name="La Ragione R."/>
            <person name="Hildebrand F."/>
            <person name="Pallen M.J."/>
        </authorList>
    </citation>
    <scope>NUCLEOTIDE SEQUENCE</scope>
    <source>
        <strain evidence="1">ChiBcec16-1751</strain>
    </source>
</reference>
<gene>
    <name evidence="1" type="ORF">IAA83_10500</name>
</gene>
<reference evidence="1" key="1">
    <citation type="submission" date="2020-10" db="EMBL/GenBank/DDBJ databases">
        <authorList>
            <person name="Gilroy R."/>
        </authorList>
    </citation>
    <scope>NUCLEOTIDE SEQUENCE</scope>
    <source>
        <strain evidence="1">ChiBcec16-1751</strain>
    </source>
</reference>
<comment type="caution">
    <text evidence="1">The sequence shown here is derived from an EMBL/GenBank/DDBJ whole genome shotgun (WGS) entry which is preliminary data.</text>
</comment>
<evidence type="ECO:0000313" key="1">
    <source>
        <dbReference type="EMBL" id="HIS65777.1"/>
    </source>
</evidence>
<dbReference type="Gene3D" id="3.40.50.360">
    <property type="match status" value="1"/>
</dbReference>
<dbReference type="AlphaFoldDB" id="A0A9D1FAZ4"/>
<accession>A0A9D1FAZ4</accession>
<dbReference type="Proteomes" id="UP000886741">
    <property type="component" value="Unassembled WGS sequence"/>
</dbReference>
<evidence type="ECO:0008006" key="3">
    <source>
        <dbReference type="Google" id="ProtNLM"/>
    </source>
</evidence>
<sequence>MSLLILNGSPRAPRSNSKRYAEAFCRYWRGTVETESLLRGDVNALCAKNGAADQVLLVFPLYADGLPTVLLSFLKAWAQSMGEKKPTVSVLINCGFYEPEQNRVAVDMVRLFCKQTGCPFGSVLAIGSGEAILDTPFRFLVGRKLRKLAGAMASGRVVSLQCTMPISKGMFLRASTTYWTRYGQRFGRTAAELDTMDIEEGA</sequence>
<proteinExistence type="predicted"/>
<protein>
    <recommendedName>
        <fullName evidence="3">Flavodoxin-like fold domain-containing protein</fullName>
    </recommendedName>
</protein>
<dbReference type="EMBL" id="DVJJ01000162">
    <property type="protein sequence ID" value="HIS65777.1"/>
    <property type="molecule type" value="Genomic_DNA"/>
</dbReference>
<name>A0A9D1FAZ4_9FIRM</name>